<dbReference type="InterPro" id="IPR036188">
    <property type="entry name" value="FAD/NAD-bd_sf"/>
</dbReference>
<dbReference type="EMBL" id="VSIX01000138">
    <property type="protein sequence ID" value="TYB30418.1"/>
    <property type="molecule type" value="Genomic_DNA"/>
</dbReference>
<evidence type="ECO:0000259" key="17">
    <source>
        <dbReference type="Pfam" id="PF07992"/>
    </source>
</evidence>
<evidence type="ECO:0000256" key="3">
    <source>
        <dbReference type="ARBA" id="ARBA00012608"/>
    </source>
</evidence>
<comment type="caution">
    <text evidence="18">The sequence shown here is derived from an EMBL/GenBank/DDBJ whole genome shotgun (WGS) entry which is preliminary data.</text>
</comment>
<feature type="binding site" evidence="13">
    <location>
        <position position="48"/>
    </location>
    <ligand>
        <name>FAD</name>
        <dbReference type="ChEBI" id="CHEBI:57692"/>
    </ligand>
</feature>
<dbReference type="SUPFAM" id="SSF51905">
    <property type="entry name" value="FAD/NAD(P)-binding domain"/>
    <property type="match status" value="1"/>
</dbReference>
<dbReference type="Pfam" id="PF02852">
    <property type="entry name" value="Pyr_redox_dim"/>
    <property type="match status" value="1"/>
</dbReference>
<evidence type="ECO:0000256" key="11">
    <source>
        <dbReference type="ARBA" id="ARBA00049187"/>
    </source>
</evidence>
<keyword evidence="8 13" id="KW-0520">NAD</keyword>
<comment type="similarity">
    <text evidence="2 15">Belongs to the class-I pyridine nucleotide-disulfide oxidoreductase family.</text>
</comment>
<keyword evidence="10 15" id="KW-0676">Redox-active center</keyword>
<evidence type="ECO:0000256" key="15">
    <source>
        <dbReference type="RuleBase" id="RU003692"/>
    </source>
</evidence>
<comment type="catalytic activity">
    <reaction evidence="11 15">
        <text>N(6)-[(R)-dihydrolipoyl]-L-lysyl-[protein] + NAD(+) = N(6)-[(R)-lipoyl]-L-lysyl-[protein] + NADH + H(+)</text>
        <dbReference type="Rhea" id="RHEA:15045"/>
        <dbReference type="Rhea" id="RHEA-COMP:10474"/>
        <dbReference type="Rhea" id="RHEA-COMP:10475"/>
        <dbReference type="ChEBI" id="CHEBI:15378"/>
        <dbReference type="ChEBI" id="CHEBI:57540"/>
        <dbReference type="ChEBI" id="CHEBI:57945"/>
        <dbReference type="ChEBI" id="CHEBI:83099"/>
        <dbReference type="ChEBI" id="CHEBI:83100"/>
        <dbReference type="EC" id="1.8.1.4"/>
    </reaction>
</comment>
<evidence type="ECO:0000256" key="4">
    <source>
        <dbReference type="ARBA" id="ARBA00022490"/>
    </source>
</evidence>
<dbReference type="InterPro" id="IPR012999">
    <property type="entry name" value="Pyr_OxRdtase_I_AS"/>
</dbReference>
<evidence type="ECO:0000256" key="1">
    <source>
        <dbReference type="ARBA" id="ARBA00004496"/>
    </source>
</evidence>
<dbReference type="GO" id="GO:0050660">
    <property type="term" value="F:flavin adenine dinucleotide binding"/>
    <property type="evidence" value="ECO:0007669"/>
    <property type="project" value="InterPro"/>
</dbReference>
<feature type="domain" description="FAD/NAD(P)-binding" evidence="17">
    <location>
        <begin position="2"/>
        <end position="310"/>
    </location>
</feature>
<dbReference type="NCBIfam" id="TIGR01350">
    <property type="entry name" value="lipoamide_DH"/>
    <property type="match status" value="1"/>
</dbReference>
<evidence type="ECO:0000256" key="13">
    <source>
        <dbReference type="PIRSR" id="PIRSR000350-3"/>
    </source>
</evidence>
<keyword evidence="6 13" id="KW-0274">FAD</keyword>
<evidence type="ECO:0000256" key="14">
    <source>
        <dbReference type="PIRSR" id="PIRSR000350-4"/>
    </source>
</evidence>
<dbReference type="PANTHER" id="PTHR22912:SF217">
    <property type="entry name" value="DIHYDROLIPOYL DEHYDROGENASE"/>
    <property type="match status" value="1"/>
</dbReference>
<comment type="subcellular location">
    <subcellularLocation>
        <location evidence="1">Cytoplasm</location>
    </subcellularLocation>
</comment>
<accession>A0A5D0MGP3</accession>
<protein>
    <recommendedName>
        <fullName evidence="3 15">Dihydrolipoyl dehydrogenase</fullName>
        <ecNumber evidence="3 15">1.8.1.4</ecNumber>
    </recommendedName>
</protein>
<evidence type="ECO:0000256" key="12">
    <source>
        <dbReference type="PIRSR" id="PIRSR000350-2"/>
    </source>
</evidence>
<feature type="binding site" evidence="13">
    <location>
        <begin position="172"/>
        <end position="179"/>
    </location>
    <ligand>
        <name>NAD(+)</name>
        <dbReference type="ChEBI" id="CHEBI:57540"/>
    </ligand>
</feature>
<evidence type="ECO:0000256" key="8">
    <source>
        <dbReference type="ARBA" id="ARBA00023027"/>
    </source>
</evidence>
<dbReference type="InterPro" id="IPR023753">
    <property type="entry name" value="FAD/NAD-binding_dom"/>
</dbReference>
<dbReference type="PIRSF" id="PIRSF000350">
    <property type="entry name" value="Mercury_reductase_MerA"/>
    <property type="match status" value="1"/>
</dbReference>
<evidence type="ECO:0000259" key="16">
    <source>
        <dbReference type="Pfam" id="PF02852"/>
    </source>
</evidence>
<dbReference type="PRINTS" id="PR00368">
    <property type="entry name" value="FADPNR"/>
</dbReference>
<dbReference type="Gene3D" id="3.30.390.30">
    <property type="match status" value="1"/>
</dbReference>
<keyword evidence="5 15" id="KW-0285">Flavoprotein</keyword>
<dbReference type="InterPro" id="IPR004099">
    <property type="entry name" value="Pyr_nucl-diS_OxRdtase_dimer"/>
</dbReference>
<feature type="binding site" evidence="13">
    <location>
        <position position="295"/>
    </location>
    <ligand>
        <name>FAD</name>
        <dbReference type="ChEBI" id="CHEBI:57692"/>
    </ligand>
</feature>
<keyword evidence="19" id="KW-1185">Reference proteome</keyword>
<evidence type="ECO:0000256" key="7">
    <source>
        <dbReference type="ARBA" id="ARBA00023002"/>
    </source>
</evidence>
<dbReference type="GO" id="GO:0005737">
    <property type="term" value="C:cytoplasm"/>
    <property type="evidence" value="ECO:0007669"/>
    <property type="project" value="UniProtKB-SubCell"/>
</dbReference>
<dbReference type="AlphaFoldDB" id="A0A5D0MGP3"/>
<dbReference type="PRINTS" id="PR00411">
    <property type="entry name" value="PNDRDTASEI"/>
</dbReference>
<evidence type="ECO:0000256" key="9">
    <source>
        <dbReference type="ARBA" id="ARBA00023157"/>
    </source>
</evidence>
<keyword evidence="13" id="KW-0547">Nucleotide-binding</keyword>
<reference evidence="18" key="1">
    <citation type="submission" date="2019-08" db="EMBL/GenBank/DDBJ databases">
        <title>Genomic characterization of a novel candidate phylum (ARYD3) from a high temperature, high salinity tertiary oil reservoir in north central Oklahoma, USA.</title>
        <authorList>
            <person name="Youssef N.H."/>
            <person name="Yadav A."/>
            <person name="Elshahed M.S."/>
        </authorList>
    </citation>
    <scope>NUCLEOTIDE SEQUENCE [LARGE SCALE GENOMIC DNA]</scope>
    <source>
        <strain evidence="18">ARYD3</strain>
    </source>
</reference>
<sequence>MKDVIILGGGPGGYVAAIRAAQLGLDVTVIEKNKLGGTCLNVGCIPTKTYVASSNLMEKIKKAKKFGIKNTSNPEIDFEALVKRKNRVVNRMVKGIEFIFNRRNIEFVNQKGFIVDRNTVRVGDEKLKAKNIIIATGSQPIIPKSFYSKDFTIDSSQALDLKKKIESVIIVGAGVVGCEFASIWADFGVEVNLVEMEDTILPFIGKDITKRMEKLLKRKGVKLFTGRKVDRVEGKKVILDNKKILSAEKMLLSIGRRPVLDNIGIENVDVNIDDDGFVQVDERMRAADNIYAIGDIVSSPQLAHVASKEGMVAVENISGKTKTLDYSSIPWTIFTNPEIAYVGKDEKEMDNPVIGKFPFRANGKALGADEAEGFVKIVADENNKVAGMKIIGPHASDLIHEGALAIKNGLSLEDVADTVHAHPTLGESVMEAAEKALGKAVHIV</sequence>
<dbReference type="InterPro" id="IPR006258">
    <property type="entry name" value="Lipoamide_DH"/>
</dbReference>
<dbReference type="Proteomes" id="UP000324143">
    <property type="component" value="Unassembled WGS sequence"/>
</dbReference>
<dbReference type="GO" id="GO:0004148">
    <property type="term" value="F:dihydrolipoyl dehydrogenase (NADH) activity"/>
    <property type="evidence" value="ECO:0007669"/>
    <property type="project" value="UniProtKB-EC"/>
</dbReference>
<evidence type="ECO:0000256" key="6">
    <source>
        <dbReference type="ARBA" id="ARBA00022827"/>
    </source>
</evidence>
<organism evidence="18 19">
    <name type="scientific">Candidatus Mcinerneyibacterium aminivorans</name>
    <dbReference type="NCBI Taxonomy" id="2703815"/>
    <lineage>
        <taxon>Bacteria</taxon>
        <taxon>Candidatus Macinerneyibacteriota</taxon>
        <taxon>Candidatus Mcinerneyibacteria</taxon>
        <taxon>Candidatus Mcinerneyibacteriales</taxon>
        <taxon>Candidatus Mcinerneyibacteriaceae</taxon>
        <taxon>Candidatus Mcinerneyibacterium</taxon>
    </lineage>
</organism>
<dbReference type="PANTHER" id="PTHR22912">
    <property type="entry name" value="DISULFIDE OXIDOREDUCTASE"/>
    <property type="match status" value="1"/>
</dbReference>
<feature type="active site" description="Proton acceptor" evidence="12">
    <location>
        <position position="422"/>
    </location>
</feature>
<evidence type="ECO:0000256" key="10">
    <source>
        <dbReference type="ARBA" id="ARBA00023284"/>
    </source>
</evidence>
<name>A0A5D0MGP3_9BACT</name>
<keyword evidence="9" id="KW-1015">Disulfide bond</keyword>
<dbReference type="InterPro" id="IPR050151">
    <property type="entry name" value="Class-I_Pyr_Nuc-Dis_Oxidored"/>
</dbReference>
<evidence type="ECO:0000256" key="5">
    <source>
        <dbReference type="ARBA" id="ARBA00022630"/>
    </source>
</evidence>
<feature type="binding site" evidence="13">
    <location>
        <position position="195"/>
    </location>
    <ligand>
        <name>NAD(+)</name>
        <dbReference type="ChEBI" id="CHEBI:57540"/>
    </ligand>
</feature>
<dbReference type="SUPFAM" id="SSF55424">
    <property type="entry name" value="FAD/NAD-linked reductases, dimerisation (C-terminal) domain"/>
    <property type="match status" value="1"/>
</dbReference>
<keyword evidence="4" id="KW-0963">Cytoplasm</keyword>
<dbReference type="InterPro" id="IPR016156">
    <property type="entry name" value="FAD/NAD-linked_Rdtase_dimer_sf"/>
</dbReference>
<gene>
    <name evidence="18" type="primary">lpdA</name>
    <name evidence="18" type="ORF">FXF47_09300</name>
</gene>
<feature type="domain" description="Pyridine nucleotide-disulphide oxidoreductase dimerisation" evidence="16">
    <location>
        <begin position="329"/>
        <end position="433"/>
    </location>
</feature>
<dbReference type="Gene3D" id="3.50.50.60">
    <property type="entry name" value="FAD/NAD(P)-binding domain"/>
    <property type="match status" value="2"/>
</dbReference>
<feature type="binding site" evidence="13">
    <location>
        <position position="112"/>
    </location>
    <ligand>
        <name>FAD</name>
        <dbReference type="ChEBI" id="CHEBI:57692"/>
    </ligand>
</feature>
<dbReference type="Pfam" id="PF07992">
    <property type="entry name" value="Pyr_redox_2"/>
    <property type="match status" value="1"/>
</dbReference>
<comment type="cofactor">
    <cofactor evidence="13 15">
        <name>FAD</name>
        <dbReference type="ChEBI" id="CHEBI:57692"/>
    </cofactor>
    <text evidence="13 15">Binds 1 FAD per subunit.</text>
</comment>
<dbReference type="PROSITE" id="PS00076">
    <property type="entry name" value="PYRIDINE_REDOX_1"/>
    <property type="match status" value="1"/>
</dbReference>
<proteinExistence type="inferred from homology"/>
<feature type="disulfide bond" description="Redox-active" evidence="14">
    <location>
        <begin position="39"/>
        <end position="44"/>
    </location>
</feature>
<evidence type="ECO:0000256" key="2">
    <source>
        <dbReference type="ARBA" id="ARBA00007532"/>
    </source>
</evidence>
<evidence type="ECO:0000313" key="18">
    <source>
        <dbReference type="EMBL" id="TYB30418.1"/>
    </source>
</evidence>
<dbReference type="InterPro" id="IPR001100">
    <property type="entry name" value="Pyr_nuc-diS_OxRdtase"/>
</dbReference>
<dbReference type="GO" id="GO:0006103">
    <property type="term" value="P:2-oxoglutarate metabolic process"/>
    <property type="evidence" value="ECO:0007669"/>
    <property type="project" value="TreeGrafter"/>
</dbReference>
<dbReference type="FunFam" id="3.30.390.30:FF:000001">
    <property type="entry name" value="Dihydrolipoyl dehydrogenase"/>
    <property type="match status" value="1"/>
</dbReference>
<dbReference type="EC" id="1.8.1.4" evidence="3 15"/>
<evidence type="ECO:0000313" key="19">
    <source>
        <dbReference type="Proteomes" id="UP000324143"/>
    </source>
</evidence>
<keyword evidence="7 15" id="KW-0560">Oxidoreductase</keyword>
<feature type="binding site" evidence="13">
    <location>
        <position position="255"/>
    </location>
    <ligand>
        <name>NAD(+)</name>
        <dbReference type="ChEBI" id="CHEBI:57540"/>
    </ligand>
</feature>
<comment type="miscellaneous">
    <text evidence="15">The active site is a redox-active disulfide bond.</text>
</comment>
<feature type="binding site" evidence="13">
    <location>
        <begin position="136"/>
        <end position="138"/>
    </location>
    <ligand>
        <name>FAD</name>
        <dbReference type="ChEBI" id="CHEBI:57692"/>
    </ligand>
</feature>